<keyword evidence="5" id="KW-0210">Decarboxylase</keyword>
<evidence type="ECO:0000256" key="6">
    <source>
        <dbReference type="ARBA" id="ARBA00022842"/>
    </source>
</evidence>
<dbReference type="SUPFAM" id="SSF51419">
    <property type="entry name" value="PLP-binding barrel"/>
    <property type="match status" value="1"/>
</dbReference>
<dbReference type="AlphaFoldDB" id="A0A1G2Q388"/>
<comment type="cofactor">
    <cofactor evidence="2">
        <name>Mg(2+)</name>
        <dbReference type="ChEBI" id="CHEBI:18420"/>
    </cofactor>
</comment>
<evidence type="ECO:0000256" key="9">
    <source>
        <dbReference type="ARBA" id="ARBA00023239"/>
    </source>
</evidence>
<dbReference type="SUPFAM" id="SSF50621">
    <property type="entry name" value="Alanine racemase C-terminal domain-like"/>
    <property type="match status" value="1"/>
</dbReference>
<comment type="similarity">
    <text evidence="3">Belongs to the Orn/Lys/Arg decarboxylase class-II family. SpeA subfamily.</text>
</comment>
<dbReference type="InterPro" id="IPR002985">
    <property type="entry name" value="Arg_decrbxlase"/>
</dbReference>
<name>A0A1G2Q388_9BACT</name>
<organism evidence="12 13">
    <name type="scientific">Candidatus Veblenbacteria bacterium RIFOXYA2_FULL_43_9</name>
    <dbReference type="NCBI Taxonomy" id="1802425"/>
    <lineage>
        <taxon>Bacteria</taxon>
        <taxon>Candidatus Vebleniibacteriota</taxon>
    </lineage>
</organism>
<feature type="active site" description="Proton donor" evidence="10">
    <location>
        <position position="376"/>
    </location>
</feature>
<evidence type="ECO:0000256" key="4">
    <source>
        <dbReference type="ARBA" id="ARBA00012426"/>
    </source>
</evidence>
<dbReference type="PANTHER" id="PTHR43295">
    <property type="entry name" value="ARGININE DECARBOXYLASE"/>
    <property type="match status" value="1"/>
</dbReference>
<evidence type="ECO:0000313" key="12">
    <source>
        <dbReference type="EMBL" id="OHA55024.1"/>
    </source>
</evidence>
<sequence length="455" mass="52275">MKKFLKQWKLGRPELNTSCFDISRDGELVLHEGNYQYNLFNLARKFGTPLEAAFPFIVEQRLDDLKDIFNRSIKAFRYRGKFFYHYPMKASQNKEYVLPILSEGGNLEVTSANELWLVKRMWEQEQFSSRIRVICNGPKTNQYLSLISELRDKGLNITPIIEDKFELAALSTFRGDVGIRLDPQVRVHGHWDKKFNRFGLTAEEILSFGRIRNLKLLHYHTSKQLEYVEDIVGPLKKAMQVYVKLRKTNPNLDMIDLGGGMPVPFEKKPLFSTEAVVKKILRTIMKACEKADIPHPDVLVEWGSYLVAPAQLTVYRVLSEKSVTNGSIAKQWYIIDGSFINDLKDTWAIRQKWHIAPVNRLHSKRLTRTWLAGLSCDSDDKYTAGGKYILLPPLDTLEAGEQQYLAVFDTGAYQDALASHHCLLSSPMKIVIQNGVITVARKRETAEEVGREFGW</sequence>
<dbReference type="Pfam" id="PF02784">
    <property type="entry name" value="Orn_Arg_deC_N"/>
    <property type="match status" value="1"/>
</dbReference>
<dbReference type="Proteomes" id="UP000178936">
    <property type="component" value="Unassembled WGS sequence"/>
</dbReference>
<dbReference type="EMBL" id="MHTB01000028">
    <property type="protein sequence ID" value="OHA55024.1"/>
    <property type="molecule type" value="Genomic_DNA"/>
</dbReference>
<evidence type="ECO:0000256" key="7">
    <source>
        <dbReference type="ARBA" id="ARBA00022898"/>
    </source>
</evidence>
<reference evidence="12 13" key="1">
    <citation type="journal article" date="2016" name="Nat. Commun.">
        <title>Thousands of microbial genomes shed light on interconnected biogeochemical processes in an aquifer system.</title>
        <authorList>
            <person name="Anantharaman K."/>
            <person name="Brown C.T."/>
            <person name="Hug L.A."/>
            <person name="Sharon I."/>
            <person name="Castelle C.J."/>
            <person name="Probst A.J."/>
            <person name="Thomas B.C."/>
            <person name="Singh A."/>
            <person name="Wilkins M.J."/>
            <person name="Karaoz U."/>
            <person name="Brodie E.L."/>
            <person name="Williams K.H."/>
            <person name="Hubbard S.S."/>
            <person name="Banfield J.F."/>
        </authorList>
    </citation>
    <scope>NUCLEOTIDE SEQUENCE [LARGE SCALE GENOMIC DNA]</scope>
</reference>
<protein>
    <recommendedName>
        <fullName evidence="4">arginine decarboxylase</fullName>
        <ecNumber evidence="4">4.1.1.19</ecNumber>
    </recommendedName>
</protein>
<dbReference type="Gene3D" id="2.40.37.10">
    <property type="entry name" value="Lyase, Ornithine Decarboxylase, Chain A, domain 1"/>
    <property type="match status" value="1"/>
</dbReference>
<feature type="domain" description="Orn/DAP/Arg decarboxylase 2 N-terminal" evidence="11">
    <location>
        <begin position="71"/>
        <end position="308"/>
    </location>
</feature>
<evidence type="ECO:0000256" key="8">
    <source>
        <dbReference type="ARBA" id="ARBA00023066"/>
    </source>
</evidence>
<comment type="cofactor">
    <cofactor evidence="1 10">
        <name>pyridoxal 5'-phosphate</name>
        <dbReference type="ChEBI" id="CHEBI:597326"/>
    </cofactor>
</comment>
<evidence type="ECO:0000256" key="5">
    <source>
        <dbReference type="ARBA" id="ARBA00022793"/>
    </source>
</evidence>
<evidence type="ECO:0000313" key="13">
    <source>
        <dbReference type="Proteomes" id="UP000178936"/>
    </source>
</evidence>
<evidence type="ECO:0000256" key="10">
    <source>
        <dbReference type="PIRSR" id="PIRSR600183-50"/>
    </source>
</evidence>
<dbReference type="InterPro" id="IPR022644">
    <property type="entry name" value="De-COase2_N"/>
</dbReference>
<keyword evidence="9" id="KW-0456">Lyase</keyword>
<gene>
    <name evidence="12" type="ORF">A2226_02220</name>
</gene>
<dbReference type="EC" id="4.1.1.19" evidence="4"/>
<evidence type="ECO:0000256" key="2">
    <source>
        <dbReference type="ARBA" id="ARBA00001946"/>
    </source>
</evidence>
<evidence type="ECO:0000259" key="11">
    <source>
        <dbReference type="Pfam" id="PF02784"/>
    </source>
</evidence>
<dbReference type="GO" id="GO:0008295">
    <property type="term" value="P:spermidine biosynthetic process"/>
    <property type="evidence" value="ECO:0007669"/>
    <property type="project" value="UniProtKB-KW"/>
</dbReference>
<feature type="modified residue" description="N6-(pyridoxal phosphate)lysine" evidence="10">
    <location>
        <position position="89"/>
    </location>
</feature>
<comment type="caution">
    <text evidence="12">The sequence shown here is derived from an EMBL/GenBank/DDBJ whole genome shotgun (WGS) entry which is preliminary data.</text>
</comment>
<keyword evidence="6" id="KW-0460">Magnesium</keyword>
<dbReference type="GO" id="GO:0006527">
    <property type="term" value="P:L-arginine catabolic process"/>
    <property type="evidence" value="ECO:0007669"/>
    <property type="project" value="InterPro"/>
</dbReference>
<dbReference type="Gene3D" id="3.20.20.10">
    <property type="entry name" value="Alanine racemase"/>
    <property type="match status" value="1"/>
</dbReference>
<keyword evidence="8" id="KW-0745">Spermidine biosynthesis</keyword>
<dbReference type="PANTHER" id="PTHR43295:SF9">
    <property type="entry name" value="BIOSYNTHETIC ARGININE DECARBOXYLASE"/>
    <property type="match status" value="1"/>
</dbReference>
<dbReference type="GO" id="GO:0008792">
    <property type="term" value="F:arginine decarboxylase activity"/>
    <property type="evidence" value="ECO:0007669"/>
    <property type="project" value="UniProtKB-EC"/>
</dbReference>
<dbReference type="InterPro" id="IPR009006">
    <property type="entry name" value="Ala_racemase/Decarboxylase_C"/>
</dbReference>
<dbReference type="InterPro" id="IPR029066">
    <property type="entry name" value="PLP-binding_barrel"/>
</dbReference>
<evidence type="ECO:0000256" key="1">
    <source>
        <dbReference type="ARBA" id="ARBA00001933"/>
    </source>
</evidence>
<proteinExistence type="inferred from homology"/>
<dbReference type="InterPro" id="IPR000183">
    <property type="entry name" value="Orn/DAP/Arg_de-COase"/>
</dbReference>
<keyword evidence="7 10" id="KW-0663">Pyridoxal phosphate</keyword>
<dbReference type="PRINTS" id="PR01179">
    <property type="entry name" value="ODADCRBXLASE"/>
</dbReference>
<evidence type="ECO:0000256" key="3">
    <source>
        <dbReference type="ARBA" id="ARBA00008357"/>
    </source>
</evidence>
<accession>A0A1G2Q388</accession>